<name>A0A358HMP7_9PROT</name>
<dbReference type="Proteomes" id="UP000264753">
    <property type="component" value="Unassembled WGS sequence"/>
</dbReference>
<keyword evidence="2" id="KW-0804">Transcription</keyword>
<dbReference type="GO" id="GO:0003700">
    <property type="term" value="F:DNA-binding transcription factor activity"/>
    <property type="evidence" value="ECO:0007669"/>
    <property type="project" value="InterPro"/>
</dbReference>
<evidence type="ECO:0000256" key="2">
    <source>
        <dbReference type="ARBA" id="ARBA00023163"/>
    </source>
</evidence>
<feature type="non-terminal residue" evidence="4">
    <location>
        <position position="1"/>
    </location>
</feature>
<evidence type="ECO:0000313" key="4">
    <source>
        <dbReference type="EMBL" id="HBU96272.1"/>
    </source>
</evidence>
<gene>
    <name evidence="4" type="ORF">DEF21_00005</name>
</gene>
<dbReference type="Gene3D" id="1.10.10.60">
    <property type="entry name" value="Homeodomain-like"/>
    <property type="match status" value="1"/>
</dbReference>
<evidence type="ECO:0000256" key="1">
    <source>
        <dbReference type="ARBA" id="ARBA00023015"/>
    </source>
</evidence>
<dbReference type="InterPro" id="IPR052158">
    <property type="entry name" value="INH-QAR"/>
</dbReference>
<dbReference type="AlphaFoldDB" id="A0A358HMP7"/>
<dbReference type="GO" id="GO:0043565">
    <property type="term" value="F:sequence-specific DNA binding"/>
    <property type="evidence" value="ECO:0007669"/>
    <property type="project" value="InterPro"/>
</dbReference>
<dbReference type="SUPFAM" id="SSF46689">
    <property type="entry name" value="Homeodomain-like"/>
    <property type="match status" value="1"/>
</dbReference>
<dbReference type="Gene3D" id="3.40.50.880">
    <property type="match status" value="1"/>
</dbReference>
<dbReference type="InterPro" id="IPR029062">
    <property type="entry name" value="Class_I_gatase-like"/>
</dbReference>
<reference evidence="4 5" key="1">
    <citation type="journal article" date="2018" name="Nat. Biotechnol.">
        <title>A standardized bacterial taxonomy based on genome phylogeny substantially revises the tree of life.</title>
        <authorList>
            <person name="Parks D.H."/>
            <person name="Chuvochina M."/>
            <person name="Waite D.W."/>
            <person name="Rinke C."/>
            <person name="Skarshewski A."/>
            <person name="Chaumeil P.A."/>
            <person name="Hugenholtz P."/>
        </authorList>
    </citation>
    <scope>NUCLEOTIDE SEQUENCE [LARGE SCALE GENOMIC DNA]</scope>
    <source>
        <strain evidence="4">UBA8707</strain>
    </source>
</reference>
<dbReference type="InterPro" id="IPR009057">
    <property type="entry name" value="Homeodomain-like_sf"/>
</dbReference>
<organism evidence="4 5">
    <name type="scientific">Thalassospira lucentensis</name>
    <dbReference type="NCBI Taxonomy" id="168935"/>
    <lineage>
        <taxon>Bacteria</taxon>
        <taxon>Pseudomonadati</taxon>
        <taxon>Pseudomonadota</taxon>
        <taxon>Alphaproteobacteria</taxon>
        <taxon>Rhodospirillales</taxon>
        <taxon>Thalassospiraceae</taxon>
        <taxon>Thalassospira</taxon>
    </lineage>
</organism>
<accession>A0A358HMP7</accession>
<dbReference type="EMBL" id="DOOG01000001">
    <property type="protein sequence ID" value="HBU96272.1"/>
    <property type="molecule type" value="Genomic_DNA"/>
</dbReference>
<proteinExistence type="predicted"/>
<sequence>ATIHWQELDQFQEQFPDISVRSDRFIKDGRMITSGGASTVMELMLHILAQQFGPVVAFDVSNLFVYDAENQYHLTRGADRLQGAGGEYLRRAVGAMMSRIETPIPLKDIAKQAGCSLRSLDRVFQDNLQISPGKYYQMLRLGRARDLARGTDF</sequence>
<dbReference type="PROSITE" id="PS01124">
    <property type="entry name" value="HTH_ARAC_FAMILY_2"/>
    <property type="match status" value="1"/>
</dbReference>
<dbReference type="InterPro" id="IPR018060">
    <property type="entry name" value="HTH_AraC"/>
</dbReference>
<dbReference type="PANTHER" id="PTHR43130">
    <property type="entry name" value="ARAC-FAMILY TRANSCRIPTIONAL REGULATOR"/>
    <property type="match status" value="1"/>
</dbReference>
<keyword evidence="1" id="KW-0805">Transcription regulation</keyword>
<feature type="non-terminal residue" evidence="4">
    <location>
        <position position="153"/>
    </location>
</feature>
<dbReference type="PANTHER" id="PTHR43130:SF3">
    <property type="entry name" value="HTH-TYPE TRANSCRIPTIONAL REGULATOR RV1931C"/>
    <property type="match status" value="1"/>
</dbReference>
<feature type="domain" description="HTH araC/xylS-type" evidence="3">
    <location>
        <begin position="90"/>
        <end position="153"/>
    </location>
</feature>
<comment type="caution">
    <text evidence="4">The sequence shown here is derived from an EMBL/GenBank/DDBJ whole genome shotgun (WGS) entry which is preliminary data.</text>
</comment>
<protein>
    <submittedName>
        <fullName evidence="4">GlxA family transcriptional regulator</fullName>
    </submittedName>
</protein>
<evidence type="ECO:0000259" key="3">
    <source>
        <dbReference type="PROSITE" id="PS01124"/>
    </source>
</evidence>
<evidence type="ECO:0000313" key="5">
    <source>
        <dbReference type="Proteomes" id="UP000264753"/>
    </source>
</evidence>
<dbReference type="SUPFAM" id="SSF52317">
    <property type="entry name" value="Class I glutamine amidotransferase-like"/>
    <property type="match status" value="1"/>
</dbReference>